<proteinExistence type="predicted"/>
<evidence type="ECO:0000256" key="1">
    <source>
        <dbReference type="SAM" id="MobiDB-lite"/>
    </source>
</evidence>
<evidence type="ECO:0000313" key="4">
    <source>
        <dbReference type="Proteomes" id="UP000807769"/>
    </source>
</evidence>
<evidence type="ECO:0000259" key="2">
    <source>
        <dbReference type="SMART" id="SM00513"/>
    </source>
</evidence>
<dbReference type="OrthoDB" id="2686280at2759"/>
<feature type="region of interest" description="Disordered" evidence="1">
    <location>
        <begin position="29"/>
        <end position="53"/>
    </location>
</feature>
<accession>A0A9P7DTU3</accession>
<name>A0A9P7DTU3_9AGAM</name>
<comment type="caution">
    <text evidence="3">The sequence shown here is derived from an EMBL/GenBank/DDBJ whole genome shotgun (WGS) entry which is preliminary data.</text>
</comment>
<dbReference type="RefSeq" id="XP_041186377.1">
    <property type="nucleotide sequence ID" value="XM_041341250.1"/>
</dbReference>
<keyword evidence="4" id="KW-1185">Reference proteome</keyword>
<evidence type="ECO:0000313" key="3">
    <source>
        <dbReference type="EMBL" id="KAG1803023.1"/>
    </source>
</evidence>
<gene>
    <name evidence="3" type="ORF">BJ212DRAFT_1487240</name>
</gene>
<protein>
    <recommendedName>
        <fullName evidence="2">SAP domain-containing protein</fullName>
    </recommendedName>
</protein>
<dbReference type="EMBL" id="JABBWG010000074">
    <property type="protein sequence ID" value="KAG1803023.1"/>
    <property type="molecule type" value="Genomic_DNA"/>
</dbReference>
<sequence length="322" mass="36371">MSSIPIPVLSPEPDAMQIDPQLLDESHITQWNDPDDAEPIARSSQDSHLTGPKAPQFLHTLVHKQWSTARQHKVLQADLQCLEVLYLAEFQKQQELEADGHKGKQMQAGGGVFLMSEDALKLFEQRKCEKVEKEEAEQLKQVEKEHEETALADWCAQLAVNLDVWFSGWLTSKKKQDLQDIAFILALSTSGTKSELIATIVNHLSWSVYLQSDAQFSKLFIPQNLRDLDMHDSQQQAAIEEENLLPSWPVASTSSHMLDDNEHDPPLVLGAHPLLHLASHLPLASAINTPYHKHPHLKSFQAQHDPFYYPPYYHSPAQLPGL</sequence>
<feature type="domain" description="SAP" evidence="2">
    <location>
        <begin position="170"/>
        <end position="204"/>
    </location>
</feature>
<dbReference type="Proteomes" id="UP000807769">
    <property type="component" value="Unassembled WGS sequence"/>
</dbReference>
<dbReference type="AlphaFoldDB" id="A0A9P7DTU3"/>
<reference evidence="3" key="1">
    <citation type="journal article" date="2020" name="New Phytol.">
        <title>Comparative genomics reveals dynamic genome evolution in host specialist ectomycorrhizal fungi.</title>
        <authorList>
            <person name="Lofgren L.A."/>
            <person name="Nguyen N.H."/>
            <person name="Vilgalys R."/>
            <person name="Ruytinx J."/>
            <person name="Liao H.L."/>
            <person name="Branco S."/>
            <person name="Kuo A."/>
            <person name="LaButti K."/>
            <person name="Lipzen A."/>
            <person name="Andreopoulos W."/>
            <person name="Pangilinan J."/>
            <person name="Riley R."/>
            <person name="Hundley H."/>
            <person name="Na H."/>
            <person name="Barry K."/>
            <person name="Grigoriev I.V."/>
            <person name="Stajich J.E."/>
            <person name="Kennedy P.G."/>
        </authorList>
    </citation>
    <scope>NUCLEOTIDE SEQUENCE</scope>
    <source>
        <strain evidence="3">MN1</strain>
    </source>
</reference>
<dbReference type="GeneID" id="64635266"/>
<dbReference type="SMART" id="SM00513">
    <property type="entry name" value="SAP"/>
    <property type="match status" value="1"/>
</dbReference>
<organism evidence="3 4">
    <name type="scientific">Suillus subaureus</name>
    <dbReference type="NCBI Taxonomy" id="48587"/>
    <lineage>
        <taxon>Eukaryota</taxon>
        <taxon>Fungi</taxon>
        <taxon>Dikarya</taxon>
        <taxon>Basidiomycota</taxon>
        <taxon>Agaricomycotina</taxon>
        <taxon>Agaricomycetes</taxon>
        <taxon>Agaricomycetidae</taxon>
        <taxon>Boletales</taxon>
        <taxon>Suillineae</taxon>
        <taxon>Suillaceae</taxon>
        <taxon>Suillus</taxon>
    </lineage>
</organism>
<dbReference type="InterPro" id="IPR003034">
    <property type="entry name" value="SAP_dom"/>
</dbReference>